<dbReference type="GO" id="GO:0015109">
    <property type="term" value="F:chromate transmembrane transporter activity"/>
    <property type="evidence" value="ECO:0007669"/>
    <property type="project" value="InterPro"/>
</dbReference>
<name>A0A0M6XQB4_9RHOB</name>
<evidence type="ECO:0000256" key="5">
    <source>
        <dbReference type="ARBA" id="ARBA00022989"/>
    </source>
</evidence>
<proteinExistence type="inferred from homology"/>
<reference evidence="8 9" key="1">
    <citation type="submission" date="2015-07" db="EMBL/GenBank/DDBJ databases">
        <authorList>
            <person name="Noorani M."/>
        </authorList>
    </citation>
    <scope>NUCLEOTIDE SEQUENCE [LARGE SCALE GENOMIC DNA]</scope>
    <source>
        <strain evidence="8 9">CECT 5088</strain>
    </source>
</reference>
<evidence type="ECO:0000256" key="7">
    <source>
        <dbReference type="SAM" id="Phobius"/>
    </source>
</evidence>
<evidence type="ECO:0000256" key="1">
    <source>
        <dbReference type="ARBA" id="ARBA00004651"/>
    </source>
</evidence>
<dbReference type="PANTHER" id="PTHR33567:SF3">
    <property type="entry name" value="CHROMATE ION TRANSPORTER (EUROFUNG)"/>
    <property type="match status" value="1"/>
</dbReference>
<dbReference type="RefSeq" id="WP_055681795.1">
    <property type="nucleotide sequence ID" value="NZ_CXPG01000013.1"/>
</dbReference>
<feature type="transmembrane region" description="Helical" evidence="7">
    <location>
        <begin position="223"/>
        <end position="243"/>
    </location>
</feature>
<feature type="transmembrane region" description="Helical" evidence="7">
    <location>
        <begin position="12"/>
        <end position="30"/>
    </location>
</feature>
<dbReference type="Pfam" id="PF02417">
    <property type="entry name" value="Chromate_transp"/>
    <property type="match status" value="2"/>
</dbReference>
<feature type="transmembrane region" description="Helical" evidence="7">
    <location>
        <begin position="330"/>
        <end position="351"/>
    </location>
</feature>
<keyword evidence="5 7" id="KW-1133">Transmembrane helix</keyword>
<evidence type="ECO:0000313" key="9">
    <source>
        <dbReference type="Proteomes" id="UP000048908"/>
    </source>
</evidence>
<dbReference type="InterPro" id="IPR014047">
    <property type="entry name" value="Chr_Tranpt_l_chain"/>
</dbReference>
<dbReference type="EMBL" id="CXPG01000013">
    <property type="protein sequence ID" value="CTQ32341.1"/>
    <property type="molecule type" value="Genomic_DNA"/>
</dbReference>
<keyword evidence="4 7" id="KW-0812">Transmembrane</keyword>
<dbReference type="PIRSF" id="PIRSF004810">
    <property type="entry name" value="ChrA"/>
    <property type="match status" value="1"/>
</dbReference>
<dbReference type="NCBIfam" id="TIGR00937">
    <property type="entry name" value="2A51"/>
    <property type="match status" value="1"/>
</dbReference>
<feature type="transmembrane region" description="Helical" evidence="7">
    <location>
        <begin position="371"/>
        <end position="389"/>
    </location>
</feature>
<dbReference type="Proteomes" id="UP000048908">
    <property type="component" value="Unassembled WGS sequence"/>
</dbReference>
<sequence length="410" mass="42729">MNPPPWSDMIRTFGRIGLLSFGGPAAQIALMHRELVEDRAWLDDDTFLRGLGFCTLLPGPEAMQLATFAGWRLRGAAGGVLAGLLFVLPGAAVMIALSALYLAFGRLPTVEAAFLGVKAAAMAIVAGALWKLRAKALKGPVALGVALLAFGALFVWGVPFWVVLGAALLLGFARGGGQTADLPPARPAGTGRTVAIWLGVWWAPLLLLLAVAPGSVPAQAGLFFSWLATVSFGGAYAVLAALAQTAVDTRGWLTPDQMVDGLGLAETTPGPLILVTVFTGWLGGAQVGLGTAMTTALVTLWATFAPCFLWIFAGAPHLERLTAQPRLRGALDMVSAAVAGVIANLSLWFAVHVLFPDVRPGPPPMPDPTTLDVRALALAVFAFGWLLILRRGLVETLVLAALAGAALHMI</sequence>
<dbReference type="PANTHER" id="PTHR33567">
    <property type="entry name" value="CHROMATE ION TRANSPORTER (EUROFUNG)"/>
    <property type="match status" value="1"/>
</dbReference>
<dbReference type="AlphaFoldDB" id="A0A0M6XQB4"/>
<accession>A0A0M6XQB4</accession>
<comment type="subcellular location">
    <subcellularLocation>
        <location evidence="1">Cell membrane</location>
        <topology evidence="1">Multi-pass membrane protein</topology>
    </subcellularLocation>
</comment>
<evidence type="ECO:0000256" key="4">
    <source>
        <dbReference type="ARBA" id="ARBA00022692"/>
    </source>
</evidence>
<feature type="transmembrane region" description="Helical" evidence="7">
    <location>
        <begin position="193"/>
        <end position="211"/>
    </location>
</feature>
<dbReference type="STRING" id="282197.SAMN04488517_10598"/>
<organism evidence="8 9">
    <name type="scientific">Jannaschia rubra</name>
    <dbReference type="NCBI Taxonomy" id="282197"/>
    <lineage>
        <taxon>Bacteria</taxon>
        <taxon>Pseudomonadati</taxon>
        <taxon>Pseudomonadota</taxon>
        <taxon>Alphaproteobacteria</taxon>
        <taxon>Rhodobacterales</taxon>
        <taxon>Roseobacteraceae</taxon>
        <taxon>Jannaschia</taxon>
    </lineage>
</organism>
<comment type="similarity">
    <text evidence="2">Belongs to the chromate ion transporter (CHR) (TC 2.A.51) family.</text>
</comment>
<evidence type="ECO:0000256" key="6">
    <source>
        <dbReference type="ARBA" id="ARBA00023136"/>
    </source>
</evidence>
<keyword evidence="9" id="KW-1185">Reference proteome</keyword>
<feature type="transmembrane region" description="Helical" evidence="7">
    <location>
        <begin position="110"/>
        <end position="130"/>
    </location>
</feature>
<feature type="transmembrane region" description="Helical" evidence="7">
    <location>
        <begin position="80"/>
        <end position="104"/>
    </location>
</feature>
<gene>
    <name evidence="8" type="primary">srpC</name>
    <name evidence="8" type="ORF">JAN5088_01106</name>
</gene>
<evidence type="ECO:0000313" key="8">
    <source>
        <dbReference type="EMBL" id="CTQ32341.1"/>
    </source>
</evidence>
<feature type="transmembrane region" description="Helical" evidence="7">
    <location>
        <begin position="142"/>
        <end position="173"/>
    </location>
</feature>
<protein>
    <submittedName>
        <fullName evidence="8">Putative chromate transport protein</fullName>
    </submittedName>
</protein>
<evidence type="ECO:0000256" key="3">
    <source>
        <dbReference type="ARBA" id="ARBA00022475"/>
    </source>
</evidence>
<keyword evidence="6 7" id="KW-0472">Membrane</keyword>
<dbReference type="InterPro" id="IPR003370">
    <property type="entry name" value="Chromate_transpt"/>
</dbReference>
<dbReference type="OrthoDB" id="8969999at2"/>
<keyword evidence="3" id="KW-1003">Cell membrane</keyword>
<evidence type="ECO:0000256" key="2">
    <source>
        <dbReference type="ARBA" id="ARBA00005262"/>
    </source>
</evidence>
<dbReference type="GO" id="GO:0005886">
    <property type="term" value="C:plasma membrane"/>
    <property type="evidence" value="ECO:0007669"/>
    <property type="project" value="UniProtKB-SubCell"/>
</dbReference>
<feature type="transmembrane region" description="Helical" evidence="7">
    <location>
        <begin position="298"/>
        <end position="318"/>
    </location>
</feature>